<dbReference type="EMBL" id="JAAAUQ010001016">
    <property type="protein sequence ID" value="KAF9144346.1"/>
    <property type="molecule type" value="Genomic_DNA"/>
</dbReference>
<dbReference type="Proteomes" id="UP000748756">
    <property type="component" value="Unassembled WGS sequence"/>
</dbReference>
<name>A0A9P5V7T3_9FUNG</name>
<evidence type="ECO:0000256" key="1">
    <source>
        <dbReference type="ARBA" id="ARBA00022884"/>
    </source>
</evidence>
<reference evidence="3" key="1">
    <citation type="journal article" date="2020" name="Fungal Divers.">
        <title>Resolving the Mortierellaceae phylogeny through synthesis of multi-gene phylogenetics and phylogenomics.</title>
        <authorList>
            <person name="Vandepol N."/>
            <person name="Liber J."/>
            <person name="Desiro A."/>
            <person name="Na H."/>
            <person name="Kennedy M."/>
            <person name="Barry K."/>
            <person name="Grigoriev I.V."/>
            <person name="Miller A.N."/>
            <person name="O'Donnell K."/>
            <person name="Stajich J.E."/>
            <person name="Bonito G."/>
        </authorList>
    </citation>
    <scope>NUCLEOTIDE SEQUENCE</scope>
    <source>
        <strain evidence="3">NRRL 6426</strain>
    </source>
</reference>
<dbReference type="SUPFAM" id="SSF54928">
    <property type="entry name" value="RNA-binding domain, RBD"/>
    <property type="match status" value="1"/>
</dbReference>
<evidence type="ECO:0000313" key="4">
    <source>
        <dbReference type="Proteomes" id="UP000748756"/>
    </source>
</evidence>
<sequence length="608" mass="67649">MADGDNSQTSAILSYMIQNLRLPDASSSTTLNQPSGQFASSANVQSQAAPQQSIGQKTAIYGTSSLFLTDYEQHAWLGRGQLQMQETGQLNDRDNARTGSDGIITTTASASYRPDLSETPGTNQRKPSCTDSGFMAWSRDVDDKDESNSHFLTEVQQSVGEETFSDQDLHTPGSGATLIPGIREACHALYNQTHVQEREDVILPSLLRPAPPPTTPQHQSFFSPSPSPSDYSSTRTLLRFNELFAPSQTAGQLQPFVRSEGKQHSEDTSPLGIYFRERSQSADRMTDPGLPTRFLKVTNVDRKMSIWVARDAFKSFGDLRGIYTSFLMSDGVIFLEFFDIRHAMVASKRLYSSPAFENSAIKVQFCPLSYIRRVLPEYPNNNNEGILVVSLQAPTLTDNDLLRFLSTFGEIQSFQKEFNGWVPMILVEYYDTRHAVSALSALQEMHNNKQIHCQATFFQKNTVVGSNDWQQQQNIPPIGYRMTRTHSTPGDIMYPPSSGADRGVESTRLTDQAESSQSGNTLQRQAEQALRTMSSTVNDRRGLTYAAGDVVESSDRDEHQCFRRPDNAAQPQKHLATERPRSPPSLMRTTSMISNTGHAQRDVVIPLA</sequence>
<organism evidence="3 4">
    <name type="scientific">Linnemannia schmuckeri</name>
    <dbReference type="NCBI Taxonomy" id="64567"/>
    <lineage>
        <taxon>Eukaryota</taxon>
        <taxon>Fungi</taxon>
        <taxon>Fungi incertae sedis</taxon>
        <taxon>Mucoromycota</taxon>
        <taxon>Mortierellomycotina</taxon>
        <taxon>Mortierellomycetes</taxon>
        <taxon>Mortierellales</taxon>
        <taxon>Mortierellaceae</taxon>
        <taxon>Linnemannia</taxon>
    </lineage>
</organism>
<evidence type="ECO:0000313" key="3">
    <source>
        <dbReference type="EMBL" id="KAF9144346.1"/>
    </source>
</evidence>
<dbReference type="GO" id="GO:0003723">
    <property type="term" value="F:RNA binding"/>
    <property type="evidence" value="ECO:0007669"/>
    <property type="project" value="UniProtKB-KW"/>
</dbReference>
<proteinExistence type="predicted"/>
<feature type="compositionally biased region" description="Polar residues" evidence="2">
    <location>
        <begin position="507"/>
        <end position="525"/>
    </location>
</feature>
<feature type="compositionally biased region" description="Basic and acidic residues" evidence="2">
    <location>
        <begin position="553"/>
        <end position="566"/>
    </location>
</feature>
<feature type="region of interest" description="Disordered" evidence="2">
    <location>
        <begin position="112"/>
        <end position="133"/>
    </location>
</feature>
<feature type="region of interest" description="Disordered" evidence="2">
    <location>
        <begin position="485"/>
        <end position="525"/>
    </location>
</feature>
<dbReference type="OrthoDB" id="417481at2759"/>
<comment type="caution">
    <text evidence="3">The sequence shown here is derived from an EMBL/GenBank/DDBJ whole genome shotgun (WGS) entry which is preliminary data.</text>
</comment>
<evidence type="ECO:0008006" key="5">
    <source>
        <dbReference type="Google" id="ProtNLM"/>
    </source>
</evidence>
<keyword evidence="1" id="KW-0694">RNA-binding</keyword>
<dbReference type="InterPro" id="IPR035979">
    <property type="entry name" value="RBD_domain_sf"/>
</dbReference>
<gene>
    <name evidence="3" type="ORF">BG015_000141</name>
</gene>
<keyword evidence="4" id="KW-1185">Reference proteome</keyword>
<feature type="compositionally biased region" description="Polar residues" evidence="2">
    <location>
        <begin position="587"/>
        <end position="598"/>
    </location>
</feature>
<accession>A0A9P5V7T3</accession>
<dbReference type="AlphaFoldDB" id="A0A9P5V7T3"/>
<dbReference type="PANTHER" id="PTHR23189">
    <property type="entry name" value="RNA RECOGNITION MOTIF-CONTAINING"/>
    <property type="match status" value="1"/>
</dbReference>
<feature type="compositionally biased region" description="Polar residues" evidence="2">
    <location>
        <begin position="119"/>
        <end position="131"/>
    </location>
</feature>
<feature type="region of interest" description="Disordered" evidence="2">
    <location>
        <begin position="547"/>
        <end position="601"/>
    </location>
</feature>
<protein>
    <recommendedName>
        <fullName evidence="5">RRM domain-containing protein</fullName>
    </recommendedName>
</protein>
<feature type="non-terminal residue" evidence="3">
    <location>
        <position position="608"/>
    </location>
</feature>
<evidence type="ECO:0000256" key="2">
    <source>
        <dbReference type="SAM" id="MobiDB-lite"/>
    </source>
</evidence>